<proteinExistence type="predicted"/>
<dbReference type="SMART" id="SM00382">
    <property type="entry name" value="AAA"/>
    <property type="match status" value="1"/>
</dbReference>
<feature type="domain" description="AAA+ ATPase" evidence="3">
    <location>
        <begin position="214"/>
        <end position="349"/>
    </location>
</feature>
<protein>
    <submittedName>
        <fullName evidence="4">Single-stranded nucleic acid binding r3h domain-containing protein</fullName>
    </submittedName>
</protein>
<dbReference type="AlphaFoldDB" id="A0A061SG61"/>
<dbReference type="PANTHER" id="PTHR20953:SF3">
    <property type="entry name" value="P-LOOP CONTAINING NUCLEOSIDE TRIPHOSPHATE HYDROLASES SUPERFAMILY PROTEIN"/>
    <property type="match status" value="1"/>
</dbReference>
<feature type="non-terminal residue" evidence="4">
    <location>
        <position position="1"/>
    </location>
</feature>
<organism evidence="4">
    <name type="scientific">Tetraselmis sp. GSL018</name>
    <dbReference type="NCBI Taxonomy" id="582737"/>
    <lineage>
        <taxon>Eukaryota</taxon>
        <taxon>Viridiplantae</taxon>
        <taxon>Chlorophyta</taxon>
        <taxon>core chlorophytes</taxon>
        <taxon>Chlorodendrophyceae</taxon>
        <taxon>Chlorodendrales</taxon>
        <taxon>Chlorodendraceae</taxon>
        <taxon>Tetraselmis</taxon>
    </lineage>
</organism>
<keyword evidence="1" id="KW-0547">Nucleotide-binding</keyword>
<reference evidence="4" key="1">
    <citation type="submission" date="2014-05" db="EMBL/GenBank/DDBJ databases">
        <title>The transcriptome of the halophilic microalga Tetraselmis sp. GSL018 isolated from the Great Salt Lake, Utah.</title>
        <authorList>
            <person name="Jinkerson R.E."/>
            <person name="D'Adamo S."/>
            <person name="Posewitz M.C."/>
        </authorList>
    </citation>
    <scope>NUCLEOTIDE SEQUENCE</scope>
    <source>
        <strain evidence="4">GSL018</strain>
    </source>
</reference>
<name>A0A061SG61_9CHLO</name>
<dbReference type="SUPFAM" id="SSF52540">
    <property type="entry name" value="P-loop containing nucleoside triphosphate hydrolases"/>
    <property type="match status" value="1"/>
</dbReference>
<sequence>GCVKARAGKSLPVLSYRGQCKGPGISTQISKLRILQTCARKHNRTLSVIHCGEKKVAAASSEEAGQLHYPRRVRRVLKHKGTECSSSTIDYQARNEKELQQLVNVIPDRLRERLLLHDEFKELIEIVLDLGRSPLARFPSGDFVLSSEVVTQDDIQSAVSLVGQFGGDNRAGIDRCLHRISCIRNRHGRIVGLTCRAGRVVPGSAELIGDLVRKGDSVLMLGCPGVGKTTALRDICRLLSEECGRRVIAVDTSNEIGGDGDIPHCAVGLARRMQVPEPDKQHSVMIEAVENHMPEVIVIDEIGTEAEALAAKTIAERGVQLVATCHGNQLENVLRNPALNEVLGGVAPVTLGDEGARQRGSQKTVLERKGPPTFSAVVEMASRTKWVVHHDAGRAVDMLLAGKQPAGEIREMQADGAVTLLEQWE</sequence>
<evidence type="ECO:0000259" key="3">
    <source>
        <dbReference type="SMART" id="SM00382"/>
    </source>
</evidence>
<keyword evidence="2" id="KW-0067">ATP-binding</keyword>
<accession>A0A061SG61</accession>
<dbReference type="GO" id="GO:0005524">
    <property type="term" value="F:ATP binding"/>
    <property type="evidence" value="ECO:0007669"/>
    <property type="project" value="UniProtKB-KW"/>
</dbReference>
<gene>
    <name evidence="4" type="ORF">TSPGSL018_6560</name>
</gene>
<dbReference type="CDD" id="cd00009">
    <property type="entry name" value="AAA"/>
    <property type="match status" value="1"/>
</dbReference>
<dbReference type="InterPro" id="IPR003593">
    <property type="entry name" value="AAA+_ATPase"/>
</dbReference>
<evidence type="ECO:0000256" key="1">
    <source>
        <dbReference type="ARBA" id="ARBA00022741"/>
    </source>
</evidence>
<dbReference type="PANTHER" id="PTHR20953">
    <property type="entry name" value="KINASE-RELATED"/>
    <property type="match status" value="1"/>
</dbReference>
<dbReference type="InterPro" id="IPR045735">
    <property type="entry name" value="Spore_III_AA_AAA+_ATPase"/>
</dbReference>
<evidence type="ECO:0000313" key="4">
    <source>
        <dbReference type="EMBL" id="JAC82054.1"/>
    </source>
</evidence>
<dbReference type="EMBL" id="GBEZ01003057">
    <property type="protein sequence ID" value="JAC82054.1"/>
    <property type="molecule type" value="Transcribed_RNA"/>
</dbReference>
<dbReference type="Gene3D" id="3.40.50.300">
    <property type="entry name" value="P-loop containing nucleotide triphosphate hydrolases"/>
    <property type="match status" value="1"/>
</dbReference>
<evidence type="ECO:0000256" key="2">
    <source>
        <dbReference type="ARBA" id="ARBA00022840"/>
    </source>
</evidence>
<dbReference type="InterPro" id="IPR027417">
    <property type="entry name" value="P-loop_NTPase"/>
</dbReference>
<feature type="non-terminal residue" evidence="4">
    <location>
        <position position="425"/>
    </location>
</feature>
<dbReference type="Pfam" id="PF19568">
    <property type="entry name" value="Spore_III_AA"/>
    <property type="match status" value="1"/>
</dbReference>